<dbReference type="AlphaFoldDB" id="N9E529"/>
<dbReference type="HOGENOM" id="CLU_2630045_0_0_6"/>
<dbReference type="GeneID" id="56328838"/>
<proteinExistence type="predicted"/>
<evidence type="ECO:0000313" key="1">
    <source>
        <dbReference type="EMBL" id="ENW05262.1"/>
    </source>
</evidence>
<dbReference type="RefSeq" id="WP_005053180.1">
    <property type="nucleotide sequence ID" value="NZ_KB849759.1"/>
</dbReference>
<reference evidence="1 2" key="1">
    <citation type="submission" date="2013-02" db="EMBL/GenBank/DDBJ databases">
        <title>The Genome Sequence of Acinetobacter beijerinckii ANC 3835.</title>
        <authorList>
            <consortium name="The Broad Institute Genome Sequencing Platform"/>
            <consortium name="The Broad Institute Genome Sequencing Center for Infectious Disease"/>
            <person name="Cerqueira G."/>
            <person name="Feldgarden M."/>
            <person name="Courvalin P."/>
            <person name="Perichon B."/>
            <person name="Grillot-Courvalin C."/>
            <person name="Clermont D."/>
            <person name="Rocha E."/>
            <person name="Yoon E.-J."/>
            <person name="Nemec A."/>
            <person name="Walker B."/>
            <person name="Young S.K."/>
            <person name="Zeng Q."/>
            <person name="Gargeya S."/>
            <person name="Fitzgerald M."/>
            <person name="Haas B."/>
            <person name="Abouelleil A."/>
            <person name="Alvarado L."/>
            <person name="Arachchi H.M."/>
            <person name="Berlin A.M."/>
            <person name="Chapman S.B."/>
            <person name="Dewar J."/>
            <person name="Goldberg J."/>
            <person name="Griggs A."/>
            <person name="Gujja S."/>
            <person name="Hansen M."/>
            <person name="Howarth C."/>
            <person name="Imamovic A."/>
            <person name="Larimer J."/>
            <person name="McCowan C."/>
            <person name="Murphy C."/>
            <person name="Neiman D."/>
            <person name="Pearson M."/>
            <person name="Priest M."/>
            <person name="Roberts A."/>
            <person name="Saif S."/>
            <person name="Shea T."/>
            <person name="Sisk P."/>
            <person name="Sykes S."/>
            <person name="Wortman J."/>
            <person name="Nusbaum C."/>
            <person name="Birren B."/>
        </authorList>
    </citation>
    <scope>NUCLEOTIDE SEQUENCE [LARGE SCALE GENOMIC DNA]</scope>
    <source>
        <strain evidence="1 2">ANC 3835</strain>
    </source>
</reference>
<accession>N9E529</accession>
<gene>
    <name evidence="1" type="ORF">F934_01226</name>
</gene>
<organism evidence="1 2">
    <name type="scientific">Acinetobacter beijerinckii ANC 3835</name>
    <dbReference type="NCBI Taxonomy" id="1217649"/>
    <lineage>
        <taxon>Bacteria</taxon>
        <taxon>Pseudomonadati</taxon>
        <taxon>Pseudomonadota</taxon>
        <taxon>Gammaproteobacteria</taxon>
        <taxon>Moraxellales</taxon>
        <taxon>Moraxellaceae</taxon>
        <taxon>Acinetobacter</taxon>
    </lineage>
</organism>
<dbReference type="PATRIC" id="fig|1217649.3.peg.1167"/>
<sequence>MSKSKNRGKIYPNDSLIMSLAVCELGTEENPEQFAFHLAGMKSPMIISKKTGKRFILPLEDLVAMAIEAGIESEATPNGD</sequence>
<comment type="caution">
    <text evidence="1">The sequence shown here is derived from an EMBL/GenBank/DDBJ whole genome shotgun (WGS) entry which is preliminary data.</text>
</comment>
<dbReference type="Proteomes" id="UP000018417">
    <property type="component" value="Unassembled WGS sequence"/>
</dbReference>
<dbReference type="EMBL" id="APQK01000011">
    <property type="protein sequence ID" value="ENW05262.1"/>
    <property type="molecule type" value="Genomic_DNA"/>
</dbReference>
<name>N9E529_9GAMM</name>
<evidence type="ECO:0000313" key="2">
    <source>
        <dbReference type="Proteomes" id="UP000018417"/>
    </source>
</evidence>
<protein>
    <submittedName>
        <fullName evidence="1">Uncharacterized protein</fullName>
    </submittedName>
</protein>